<protein>
    <submittedName>
        <fullName evidence="1">OSJNBb0032D24.15 protein</fullName>
    </submittedName>
</protein>
<dbReference type="Proteomes" id="UP000000763">
    <property type="component" value="Chromosome 4"/>
</dbReference>
<dbReference type="PANTHER" id="PTHR47926">
    <property type="entry name" value="PENTATRICOPEPTIDE REPEAT-CONTAINING PROTEIN"/>
    <property type="match status" value="1"/>
</dbReference>
<proteinExistence type="predicted"/>
<reference evidence="2" key="2">
    <citation type="journal article" date="2008" name="Nucleic Acids Res.">
        <title>The rice annotation project database (RAP-DB): 2008 update.</title>
        <authorList>
            <consortium name="The rice annotation project (RAP)"/>
        </authorList>
    </citation>
    <scope>GENOME REANNOTATION</scope>
    <source>
        <strain evidence="2">cv. Nipponbare</strain>
    </source>
</reference>
<dbReference type="GO" id="GO:0009451">
    <property type="term" value="P:RNA modification"/>
    <property type="evidence" value="ECO:0007669"/>
    <property type="project" value="InterPro"/>
</dbReference>
<dbReference type="GO" id="GO:0003723">
    <property type="term" value="F:RNA binding"/>
    <property type="evidence" value="ECO:0007669"/>
    <property type="project" value="InterPro"/>
</dbReference>
<dbReference type="InterPro" id="IPR011990">
    <property type="entry name" value="TPR-like_helical_dom_sf"/>
</dbReference>
<organism evidence="1 2">
    <name type="scientific">Oryza sativa subsp. japonica</name>
    <name type="common">Rice</name>
    <dbReference type="NCBI Taxonomy" id="39947"/>
    <lineage>
        <taxon>Eukaryota</taxon>
        <taxon>Viridiplantae</taxon>
        <taxon>Streptophyta</taxon>
        <taxon>Embryophyta</taxon>
        <taxon>Tracheophyta</taxon>
        <taxon>Spermatophyta</taxon>
        <taxon>Magnoliopsida</taxon>
        <taxon>Liliopsida</taxon>
        <taxon>Poales</taxon>
        <taxon>Poaceae</taxon>
        <taxon>BOP clade</taxon>
        <taxon>Oryzoideae</taxon>
        <taxon>Oryzeae</taxon>
        <taxon>Oryzinae</taxon>
        <taxon>Oryza</taxon>
        <taxon>Oryza sativa</taxon>
    </lineage>
</organism>
<name>Q7XNH8_ORYSJ</name>
<evidence type="ECO:0000313" key="2">
    <source>
        <dbReference type="Proteomes" id="UP000000763"/>
    </source>
</evidence>
<dbReference type="AlphaFoldDB" id="Q7XNH8"/>
<dbReference type="PANTHER" id="PTHR47926:SF342">
    <property type="entry name" value="TETRATRICOPEPTIDE-LIKE HELICAL DOMAIN-CONTAINING PROTEIN-RELATED"/>
    <property type="match status" value="1"/>
</dbReference>
<dbReference type="InterPro" id="IPR046960">
    <property type="entry name" value="PPR_At4g14850-like_plant"/>
</dbReference>
<sequence>MLRAGARPDGYTLPLLNRAAASLPASRGEAELVGAAHAVGVRAEFAANVYFCNTLVDAYARRGDGRVRQEAVRRNAHARRGFLDVAGLFACRCLGRPGGVPGVVLHAAGRLPAKRRDSRRGAPRVHGQIERRRRGAAALLRGEDLDALVQDGSLGRRGGAVPAVSEKRCNFLEHYDLRVFFGREHFQSCRNVSKDEKRGGKATHGYMIRNNYEAQSEKSALVTSIIKLYARLLAVGALIWHEGALTASIRKILLPGVQLLKHTRSMAMVWRLWKSGIVPHDARRRRKAKWGDFPELVVSITFGITPELGHHTCMVDVLGRSGNLDDALQVISDMNVKPDGRIWGALLASCRTYSNSKLASYVAQKLMKLEPGCEIEVSIDGPCSQCTVLWSRSPRDRRCQWGLFVAGRVQLLARGSNRSDWMGCEYLALLAVKFSVLSDFRIYKFQVAYK</sequence>
<accession>Q7XNH8</accession>
<dbReference type="EMBL" id="AL662995">
    <property type="protein sequence ID" value="CAE04085.2"/>
    <property type="molecule type" value="Genomic_DNA"/>
</dbReference>
<dbReference type="Gene3D" id="1.25.40.10">
    <property type="entry name" value="Tetratricopeptide repeat domain"/>
    <property type="match status" value="1"/>
</dbReference>
<evidence type="ECO:0000313" key="1">
    <source>
        <dbReference type="EMBL" id="CAE04085.2"/>
    </source>
</evidence>
<gene>
    <name evidence="1" type="primary">OSJNBb0032D24.15</name>
</gene>
<reference evidence="2" key="1">
    <citation type="journal article" date="2005" name="Nature">
        <title>The map-based sequence of the rice genome.</title>
        <authorList>
            <consortium name="International rice genome sequencing project (IRGSP)"/>
            <person name="Matsumoto T."/>
            <person name="Wu J."/>
            <person name="Kanamori H."/>
            <person name="Katayose Y."/>
            <person name="Fujisawa M."/>
            <person name="Namiki N."/>
            <person name="Mizuno H."/>
            <person name="Yamamoto K."/>
            <person name="Antonio B.A."/>
            <person name="Baba T."/>
            <person name="Sakata K."/>
            <person name="Nagamura Y."/>
            <person name="Aoki H."/>
            <person name="Arikawa K."/>
            <person name="Arita K."/>
            <person name="Bito T."/>
            <person name="Chiden Y."/>
            <person name="Fujitsuka N."/>
            <person name="Fukunaka R."/>
            <person name="Hamada M."/>
            <person name="Harada C."/>
            <person name="Hayashi A."/>
            <person name="Hijishita S."/>
            <person name="Honda M."/>
            <person name="Hosokawa S."/>
            <person name="Ichikawa Y."/>
            <person name="Idonuma A."/>
            <person name="Iijima M."/>
            <person name="Ikeda M."/>
            <person name="Ikeno M."/>
            <person name="Ito K."/>
            <person name="Ito S."/>
            <person name="Ito T."/>
            <person name="Ito Y."/>
            <person name="Ito Y."/>
            <person name="Iwabuchi A."/>
            <person name="Kamiya K."/>
            <person name="Karasawa W."/>
            <person name="Kurita K."/>
            <person name="Katagiri S."/>
            <person name="Kikuta A."/>
            <person name="Kobayashi H."/>
            <person name="Kobayashi N."/>
            <person name="Machita K."/>
            <person name="Maehara T."/>
            <person name="Masukawa M."/>
            <person name="Mizubayashi T."/>
            <person name="Mukai Y."/>
            <person name="Nagasaki H."/>
            <person name="Nagata Y."/>
            <person name="Naito S."/>
            <person name="Nakashima M."/>
            <person name="Nakama Y."/>
            <person name="Nakamichi Y."/>
            <person name="Nakamura M."/>
            <person name="Meguro A."/>
            <person name="Negishi M."/>
            <person name="Ohta I."/>
            <person name="Ohta T."/>
            <person name="Okamoto M."/>
            <person name="Ono N."/>
            <person name="Saji S."/>
            <person name="Sakaguchi M."/>
            <person name="Sakai K."/>
            <person name="Shibata M."/>
            <person name="Shimokawa T."/>
            <person name="Song J."/>
            <person name="Takazaki Y."/>
            <person name="Terasawa K."/>
            <person name="Tsugane M."/>
            <person name="Tsuji K."/>
            <person name="Ueda S."/>
            <person name="Waki K."/>
            <person name="Yamagata H."/>
            <person name="Yamamoto M."/>
            <person name="Yamamoto S."/>
            <person name="Yamane H."/>
            <person name="Yoshiki S."/>
            <person name="Yoshihara R."/>
            <person name="Yukawa K."/>
            <person name="Zhong H."/>
            <person name="Yano M."/>
            <person name="Yuan Q."/>
            <person name="Ouyang S."/>
            <person name="Liu J."/>
            <person name="Jones K.M."/>
            <person name="Gansberger K."/>
            <person name="Moffat K."/>
            <person name="Hill J."/>
            <person name="Bera J."/>
            <person name="Fadrosh D."/>
            <person name="Jin S."/>
            <person name="Johri S."/>
            <person name="Kim M."/>
            <person name="Overton L."/>
            <person name="Reardon M."/>
            <person name="Tsitrin T."/>
            <person name="Vuong H."/>
            <person name="Weaver B."/>
            <person name="Ciecko A."/>
            <person name="Tallon L."/>
            <person name="Jackson J."/>
            <person name="Pai G."/>
            <person name="Aken S.V."/>
            <person name="Utterback T."/>
            <person name="Reidmuller S."/>
            <person name="Feldblyum T."/>
            <person name="Hsiao J."/>
            <person name="Zismann V."/>
            <person name="Iobst S."/>
            <person name="de Vazeille A.R."/>
            <person name="Buell C.R."/>
            <person name="Ying K."/>
            <person name="Li Y."/>
            <person name="Lu T."/>
            <person name="Huang Y."/>
            <person name="Zhao Q."/>
            <person name="Feng Q."/>
            <person name="Zhang L."/>
            <person name="Zhu J."/>
            <person name="Weng Q."/>
            <person name="Mu J."/>
            <person name="Lu Y."/>
            <person name="Fan D."/>
            <person name="Liu Y."/>
            <person name="Guan J."/>
            <person name="Zhang Y."/>
            <person name="Yu S."/>
            <person name="Liu X."/>
            <person name="Zhang Y."/>
            <person name="Hong G."/>
            <person name="Han B."/>
            <person name="Choisne N."/>
            <person name="Demange N."/>
            <person name="Orjeda G."/>
            <person name="Samain S."/>
            <person name="Cattolico L."/>
            <person name="Pelletier E."/>
            <person name="Couloux A."/>
            <person name="Segurens B."/>
            <person name="Wincker P."/>
            <person name="D'Hont A."/>
            <person name="Scarpelli C."/>
            <person name="Weissenbach J."/>
            <person name="Salanoubat M."/>
            <person name="Quetier F."/>
            <person name="Yu Y."/>
            <person name="Kim H.R."/>
            <person name="Rambo T."/>
            <person name="Currie J."/>
            <person name="Collura K."/>
            <person name="Luo M."/>
            <person name="Yang T."/>
            <person name="Ammiraju J.S.S."/>
            <person name="Engler F."/>
            <person name="Soderlund C."/>
            <person name="Wing R.A."/>
            <person name="Palmer L.E."/>
            <person name="de la Bastide M."/>
            <person name="Spiegel L."/>
            <person name="Nascimento L."/>
            <person name="Zutavern T."/>
            <person name="O'Shaughnessy A."/>
            <person name="Dike S."/>
            <person name="Dedhia N."/>
            <person name="Preston R."/>
            <person name="Balija V."/>
            <person name="McCombie W.R."/>
            <person name="Chow T."/>
            <person name="Chen H."/>
            <person name="Chung M."/>
            <person name="Chen C."/>
            <person name="Shaw J."/>
            <person name="Wu H."/>
            <person name="Hsiao K."/>
            <person name="Chao Y."/>
            <person name="Chu M."/>
            <person name="Cheng C."/>
            <person name="Hour A."/>
            <person name="Lee P."/>
            <person name="Lin S."/>
            <person name="Lin Y."/>
            <person name="Liou J."/>
            <person name="Liu S."/>
            <person name="Hsing Y."/>
            <person name="Raghuvanshi S."/>
            <person name="Mohanty A."/>
            <person name="Bharti A.K."/>
            <person name="Gaur A."/>
            <person name="Gupta V."/>
            <person name="Kumar D."/>
            <person name="Ravi V."/>
            <person name="Vij S."/>
            <person name="Kapur A."/>
            <person name="Khurana P."/>
            <person name="Khurana P."/>
            <person name="Khurana J.P."/>
            <person name="Tyagi A.K."/>
            <person name="Gaikwad K."/>
            <person name="Singh A."/>
            <person name="Dalal V."/>
            <person name="Srivastava S."/>
            <person name="Dixit A."/>
            <person name="Pal A.K."/>
            <person name="Ghazi I.A."/>
            <person name="Yadav M."/>
            <person name="Pandit A."/>
            <person name="Bhargava A."/>
            <person name="Sureshbabu K."/>
            <person name="Batra K."/>
            <person name="Sharma T.R."/>
            <person name="Mohapatra T."/>
            <person name="Singh N.K."/>
            <person name="Messing J."/>
            <person name="Nelson A.B."/>
            <person name="Fuks G."/>
            <person name="Kavchok S."/>
            <person name="Keizer G."/>
            <person name="Linton E."/>
            <person name="Llaca V."/>
            <person name="Song R."/>
            <person name="Tanyolac B."/>
            <person name="Young S."/>
            <person name="Ho-Il K."/>
            <person name="Hahn J.H."/>
            <person name="Sangsakoo G."/>
            <person name="Vanavichit A."/>
            <person name="de Mattos Luiz.A.T."/>
            <person name="Zimmer P.D."/>
            <person name="Malone G."/>
            <person name="Dellagostin O."/>
            <person name="de Oliveira A.C."/>
            <person name="Bevan M."/>
            <person name="Bancroft I."/>
            <person name="Minx P."/>
            <person name="Cordum H."/>
            <person name="Wilson R."/>
            <person name="Cheng Z."/>
            <person name="Jin W."/>
            <person name="Jiang J."/>
            <person name="Leong S.A."/>
            <person name="Iwama H."/>
            <person name="Gojobori T."/>
            <person name="Itoh T."/>
            <person name="Niimura Y."/>
            <person name="Fujii Y."/>
            <person name="Habara T."/>
            <person name="Sakai H."/>
            <person name="Sato Y."/>
            <person name="Wilson G."/>
            <person name="Kumar K."/>
            <person name="McCouch S."/>
            <person name="Juretic N."/>
            <person name="Hoen D."/>
            <person name="Wright S."/>
            <person name="Bruskiewich R."/>
            <person name="Bureau T."/>
            <person name="Miyao A."/>
            <person name="Hirochika H."/>
            <person name="Nishikawa T."/>
            <person name="Kadowaki K."/>
            <person name="Sugiura M."/>
            <person name="Burr B."/>
            <person name="Sasaki T."/>
        </authorList>
    </citation>
    <scope>NUCLEOTIDE SEQUENCE [LARGE SCALE GENOMIC DNA]</scope>
    <source>
        <strain evidence="2">cv. Nipponbare</strain>
    </source>
</reference>